<evidence type="ECO:0000256" key="3">
    <source>
        <dbReference type="ARBA" id="ARBA00022448"/>
    </source>
</evidence>
<keyword evidence="9" id="KW-0175">Coiled coil</keyword>
<feature type="compositionally biased region" description="Basic residues" evidence="10">
    <location>
        <begin position="349"/>
        <end position="358"/>
    </location>
</feature>
<accession>A0A4S4DP97</accession>
<dbReference type="InterPro" id="IPR002524">
    <property type="entry name" value="Cation_efflux"/>
</dbReference>
<dbReference type="NCBIfam" id="TIGR01297">
    <property type="entry name" value="CDF"/>
    <property type="match status" value="1"/>
</dbReference>
<comment type="similarity">
    <text evidence="2">Belongs to the cation diffusion facilitator (CDF) transporter (TC 2.A.4) family. SLC30A subfamily.</text>
</comment>
<feature type="domain" description="Cation efflux protein transmembrane" evidence="13">
    <location>
        <begin position="194"/>
        <end position="463"/>
    </location>
</feature>
<dbReference type="InterPro" id="IPR036837">
    <property type="entry name" value="Cation_efflux_CTD_sf"/>
</dbReference>
<dbReference type="InterPro" id="IPR036812">
    <property type="entry name" value="NAD(P)_OxRdtase_dom_sf"/>
</dbReference>
<evidence type="ECO:0000313" key="16">
    <source>
        <dbReference type="Proteomes" id="UP000306102"/>
    </source>
</evidence>
<dbReference type="GO" id="GO:0005886">
    <property type="term" value="C:plasma membrane"/>
    <property type="evidence" value="ECO:0007669"/>
    <property type="project" value="TreeGrafter"/>
</dbReference>
<dbReference type="SUPFAM" id="SSF160240">
    <property type="entry name" value="Cation efflux protein cytoplasmic domain-like"/>
    <property type="match status" value="1"/>
</dbReference>
<gene>
    <name evidence="15" type="ORF">TEA_010123</name>
</gene>
<keyword evidence="3" id="KW-0813">Transport</keyword>
<protein>
    <submittedName>
        <fullName evidence="15">Uncharacterized protein</fullName>
    </submittedName>
</protein>
<dbReference type="InterPro" id="IPR058533">
    <property type="entry name" value="Cation_efflux_TM"/>
</dbReference>
<keyword evidence="4 11" id="KW-0812">Transmembrane</keyword>
<dbReference type="Pfam" id="PF01545">
    <property type="entry name" value="Cation_efflux"/>
    <property type="match status" value="1"/>
</dbReference>
<evidence type="ECO:0000256" key="7">
    <source>
        <dbReference type="ARBA" id="ARBA00023065"/>
    </source>
</evidence>
<evidence type="ECO:0000256" key="8">
    <source>
        <dbReference type="ARBA" id="ARBA00023136"/>
    </source>
</evidence>
<feature type="transmembrane region" description="Helical" evidence="11">
    <location>
        <begin position="231"/>
        <end position="249"/>
    </location>
</feature>
<dbReference type="InterPro" id="IPR027469">
    <property type="entry name" value="Cation_efflux_TMD_sf"/>
</dbReference>
<evidence type="ECO:0000256" key="4">
    <source>
        <dbReference type="ARBA" id="ARBA00022692"/>
    </source>
</evidence>
<comment type="caution">
    <text evidence="15">The sequence shown here is derived from an EMBL/GenBank/DDBJ whole genome shotgun (WGS) entry which is preliminary data.</text>
</comment>
<dbReference type="AlphaFoldDB" id="A0A4S4DP97"/>
<evidence type="ECO:0000256" key="1">
    <source>
        <dbReference type="ARBA" id="ARBA00004141"/>
    </source>
</evidence>
<keyword evidence="5" id="KW-0864">Zinc transport</keyword>
<proteinExistence type="inferred from homology"/>
<dbReference type="Gene3D" id="1.20.1510.10">
    <property type="entry name" value="Cation efflux protein transmembrane domain"/>
    <property type="match status" value="1"/>
</dbReference>
<dbReference type="GO" id="GO:0016491">
    <property type="term" value="F:oxidoreductase activity"/>
    <property type="evidence" value="ECO:0007669"/>
    <property type="project" value="InterPro"/>
</dbReference>
<keyword evidence="8 11" id="KW-0472">Membrane</keyword>
<dbReference type="Pfam" id="PF16916">
    <property type="entry name" value="ZT_dimer"/>
    <property type="match status" value="1"/>
</dbReference>
<keyword evidence="6 11" id="KW-1133">Transmembrane helix</keyword>
<feature type="compositionally biased region" description="Basic residues" evidence="10">
    <location>
        <begin position="323"/>
        <end position="341"/>
    </location>
</feature>
<evidence type="ECO:0000259" key="12">
    <source>
        <dbReference type="Pfam" id="PF00248"/>
    </source>
</evidence>
<feature type="domain" description="Cation efflux protein cytoplasmic" evidence="14">
    <location>
        <begin position="467"/>
        <end position="541"/>
    </location>
</feature>
<feature type="transmembrane region" description="Helical" evidence="11">
    <location>
        <begin position="191"/>
        <end position="211"/>
    </location>
</feature>
<evidence type="ECO:0000259" key="13">
    <source>
        <dbReference type="Pfam" id="PF01545"/>
    </source>
</evidence>
<name>A0A4S4DP97_CAMSN</name>
<evidence type="ECO:0000313" key="15">
    <source>
        <dbReference type="EMBL" id="THG04882.1"/>
    </source>
</evidence>
<dbReference type="GO" id="GO:0005385">
    <property type="term" value="F:zinc ion transmembrane transporter activity"/>
    <property type="evidence" value="ECO:0007669"/>
    <property type="project" value="TreeGrafter"/>
</dbReference>
<feature type="domain" description="NADP-dependent oxidoreductase" evidence="12">
    <location>
        <begin position="10"/>
        <end position="72"/>
    </location>
</feature>
<dbReference type="PROSITE" id="PS00063">
    <property type="entry name" value="ALDOKETO_REDUCTASE_3"/>
    <property type="match status" value="1"/>
</dbReference>
<dbReference type="InterPro" id="IPR023210">
    <property type="entry name" value="NADP_OxRdtase_dom"/>
</dbReference>
<evidence type="ECO:0000256" key="10">
    <source>
        <dbReference type="SAM" id="MobiDB-lite"/>
    </source>
</evidence>
<feature type="transmembrane region" description="Helical" evidence="11">
    <location>
        <begin position="405"/>
        <end position="428"/>
    </location>
</feature>
<reference evidence="15 16" key="1">
    <citation type="journal article" date="2018" name="Proc. Natl. Acad. Sci. U.S.A.">
        <title>Draft genome sequence of Camellia sinensis var. sinensis provides insights into the evolution of the tea genome and tea quality.</title>
        <authorList>
            <person name="Wei C."/>
            <person name="Yang H."/>
            <person name="Wang S."/>
            <person name="Zhao J."/>
            <person name="Liu C."/>
            <person name="Gao L."/>
            <person name="Xia E."/>
            <person name="Lu Y."/>
            <person name="Tai Y."/>
            <person name="She G."/>
            <person name="Sun J."/>
            <person name="Cao H."/>
            <person name="Tong W."/>
            <person name="Gao Q."/>
            <person name="Li Y."/>
            <person name="Deng W."/>
            <person name="Jiang X."/>
            <person name="Wang W."/>
            <person name="Chen Q."/>
            <person name="Zhang S."/>
            <person name="Li H."/>
            <person name="Wu J."/>
            <person name="Wang P."/>
            <person name="Li P."/>
            <person name="Shi C."/>
            <person name="Zheng F."/>
            <person name="Jian J."/>
            <person name="Huang B."/>
            <person name="Shan D."/>
            <person name="Shi M."/>
            <person name="Fang C."/>
            <person name="Yue Y."/>
            <person name="Li F."/>
            <person name="Li D."/>
            <person name="Wei S."/>
            <person name="Han B."/>
            <person name="Jiang C."/>
            <person name="Yin Y."/>
            <person name="Xia T."/>
            <person name="Zhang Z."/>
            <person name="Bennetzen J.L."/>
            <person name="Zhao S."/>
            <person name="Wan X."/>
        </authorList>
    </citation>
    <scope>NUCLEOTIDE SEQUENCE [LARGE SCALE GENOMIC DNA]</scope>
    <source>
        <strain evidence="16">cv. Shuchazao</strain>
        <tissue evidence="15">Leaf</tissue>
    </source>
</reference>
<evidence type="ECO:0000256" key="9">
    <source>
        <dbReference type="SAM" id="Coils"/>
    </source>
</evidence>
<feature type="transmembrane region" description="Helical" evidence="11">
    <location>
        <begin position="295"/>
        <end position="316"/>
    </location>
</feature>
<dbReference type="InterPro" id="IPR018170">
    <property type="entry name" value="Aldo/ket_reductase_CS"/>
</dbReference>
<feature type="coiled-coil region" evidence="9">
    <location>
        <begin position="734"/>
        <end position="768"/>
    </location>
</feature>
<keyword evidence="7" id="KW-0406">Ion transport</keyword>
<feature type="compositionally biased region" description="Basic and acidic residues" evidence="10">
    <location>
        <begin position="359"/>
        <end position="372"/>
    </location>
</feature>
<comment type="subcellular location">
    <subcellularLocation>
        <location evidence="1">Membrane</location>
        <topology evidence="1">Multi-pass membrane protein</topology>
    </subcellularLocation>
</comment>
<dbReference type="SUPFAM" id="SSF51430">
    <property type="entry name" value="NAD(P)-linked oxidoreductase"/>
    <property type="match status" value="1"/>
</dbReference>
<dbReference type="PANTHER" id="PTHR11562:SF88">
    <property type="entry name" value="METAL TOLERANCE PROTEIN 1"/>
    <property type="match status" value="1"/>
</dbReference>
<dbReference type="SUPFAM" id="SSF161111">
    <property type="entry name" value="Cation efflux protein transmembrane domain-like"/>
    <property type="match status" value="1"/>
</dbReference>
<feature type="transmembrane region" description="Helical" evidence="11">
    <location>
        <begin position="434"/>
        <end position="455"/>
    </location>
</feature>
<sequence>MWGSSRVMESEVLNEIAKAKGKSVAQVCLRWEYEQGIAIVIKSYNKERMKQNLEIFDGALSEEESKKISEISKVEELLERSSSLPLGLTRLLRQRLEGVGREGGGLEEISRGKRSLEGSKICGEAPCGLSDAVCIRVEENTRQHGKIIEVSGEVPVGKRSLGGSKICGEAPCGFADAATSSKDAMERSASMWKLIIAVALCVVFMGVEVAGGIEANSLAILTDAAHLLSDVAAFAISLFSLWAAGWEATPRQSYGFLRVEILGALVSIQLIWLLAGVLVYEAIVRLIHETDEVNGFLMFIVAAFGLVVNIGMAALLGHDHSHSGHGHSHGHSHGHGHSRSHGHNDHDHKHGVRITTRPHSHEEHPRDEEHGHAHKEDLVEQLLNNTSSQDKSKKQKKRNINLQGAYLHVLGDSIQSVGVMIGGAIIWYKPQWKIIDLICTLIFSVIVLGTTIQMLRNILEVLMESTPREIDATKLEMGLCELDDVVAIHELHIWAITVGKVLLACHVKVRPEADADMVLDKVIDYIRREYNISHVTIQIEHSNGLRLGSGEGVLNENDLNIICLDIGPKRLRKTTEDKTFLIRQAQNPQISLHSCRLRCTVQFLESCLVMVGIQYQYKMQLQSLPRDGRQPRPPLLSSAQNPYPNQKDILALNSASPNLSSSITTTAVQPPLLPLPHSVSAQQLSEMSSTPGTFKENGVRKALVKSEVETCSGMNISISRTIDDCHPTQLLSEMELLKERNKCMEGELKEMQERYSEISLQFVEVEGERQQLVMTVRNLRNTLLELTPKYFITEEAMVCMQRLASDFLSNYIFLAVQSVGSILSYFSTAIAAVHEAELAAAASQPLPDDDDDAFD</sequence>
<dbReference type="Proteomes" id="UP000306102">
    <property type="component" value="Unassembled WGS sequence"/>
</dbReference>
<evidence type="ECO:0000256" key="5">
    <source>
        <dbReference type="ARBA" id="ARBA00022906"/>
    </source>
</evidence>
<dbReference type="Gene3D" id="3.20.20.100">
    <property type="entry name" value="NADP-dependent oxidoreductase domain"/>
    <property type="match status" value="1"/>
</dbReference>
<dbReference type="Pfam" id="PF00248">
    <property type="entry name" value="Aldo_ket_red"/>
    <property type="match status" value="1"/>
</dbReference>
<keyword evidence="16" id="KW-1185">Reference proteome</keyword>
<evidence type="ECO:0000256" key="2">
    <source>
        <dbReference type="ARBA" id="ARBA00008873"/>
    </source>
</evidence>
<keyword evidence="5" id="KW-0862">Zinc</keyword>
<evidence type="ECO:0000256" key="11">
    <source>
        <dbReference type="SAM" id="Phobius"/>
    </source>
</evidence>
<feature type="region of interest" description="Disordered" evidence="10">
    <location>
        <begin position="321"/>
        <end position="372"/>
    </location>
</feature>
<organism evidence="15 16">
    <name type="scientific">Camellia sinensis var. sinensis</name>
    <name type="common">China tea</name>
    <dbReference type="NCBI Taxonomy" id="542762"/>
    <lineage>
        <taxon>Eukaryota</taxon>
        <taxon>Viridiplantae</taxon>
        <taxon>Streptophyta</taxon>
        <taxon>Embryophyta</taxon>
        <taxon>Tracheophyta</taxon>
        <taxon>Spermatophyta</taxon>
        <taxon>Magnoliopsida</taxon>
        <taxon>eudicotyledons</taxon>
        <taxon>Gunneridae</taxon>
        <taxon>Pentapetalae</taxon>
        <taxon>asterids</taxon>
        <taxon>Ericales</taxon>
        <taxon>Theaceae</taxon>
        <taxon>Camellia</taxon>
    </lineage>
</organism>
<dbReference type="EMBL" id="SDRB02010693">
    <property type="protein sequence ID" value="THG04882.1"/>
    <property type="molecule type" value="Genomic_DNA"/>
</dbReference>
<feature type="transmembrane region" description="Helical" evidence="11">
    <location>
        <begin position="261"/>
        <end position="283"/>
    </location>
</feature>
<evidence type="ECO:0000256" key="6">
    <source>
        <dbReference type="ARBA" id="ARBA00022989"/>
    </source>
</evidence>
<evidence type="ECO:0000259" key="14">
    <source>
        <dbReference type="Pfam" id="PF16916"/>
    </source>
</evidence>
<dbReference type="InterPro" id="IPR027470">
    <property type="entry name" value="Cation_efflux_CTD"/>
</dbReference>
<dbReference type="PANTHER" id="PTHR11562">
    <property type="entry name" value="CATION EFFLUX PROTEIN/ ZINC TRANSPORTER"/>
    <property type="match status" value="1"/>
</dbReference>
<dbReference type="STRING" id="542762.A0A4S4DP97"/>
<dbReference type="InterPro" id="IPR050681">
    <property type="entry name" value="CDF/SLC30A"/>
</dbReference>